<dbReference type="GO" id="GO:0016740">
    <property type="term" value="F:transferase activity"/>
    <property type="evidence" value="ECO:0007669"/>
    <property type="project" value="UniProtKB-KW"/>
</dbReference>
<dbReference type="AlphaFoldDB" id="A0A5M6INT8"/>
<evidence type="ECO:0000313" key="2">
    <source>
        <dbReference type="Proteomes" id="UP000325255"/>
    </source>
</evidence>
<dbReference type="Proteomes" id="UP000325255">
    <property type="component" value="Unassembled WGS sequence"/>
</dbReference>
<reference evidence="1 2" key="1">
    <citation type="submission" date="2019-09" db="EMBL/GenBank/DDBJ databases">
        <title>Genome sequence of Rhodovastum atsumiense, a diverse member of the Acetobacteraceae family of non-sulfur purple photosynthetic bacteria.</title>
        <authorList>
            <person name="Meyer T."/>
            <person name="Kyndt J."/>
        </authorList>
    </citation>
    <scope>NUCLEOTIDE SEQUENCE [LARGE SCALE GENOMIC DNA]</scope>
    <source>
        <strain evidence="1 2">DSM 21279</strain>
    </source>
</reference>
<sequence>MACSAPDPRPLAGLRVLDFSTLLPGPLATLILAEAGAEVVKIERPGTGDEMRLFPPQMPGGSAVFALLNRGKRSLCLDLKAPETRERLLPLLAGADVLVEQFRPGVMARLGLGYEALSALNPGLIYCSITGYGQTGPNAQKAAHDINWMAESGLLSLVADGDGAPVLPPALVGDIGGGAYPAVINILLALQVRARSGRGCHLDVSMQDGLWTFAYAALAEGFGTGRFPAASELLTHGGSPRYRIYRTADGRYLAAAPLEDRFWREFCAIVEVAETAGGTEIAARIASRDSAEWQRRFAGRDVCCSLVASIEEATRDPHFAARAVFAHRLRHGAAELPALPVPVDPGFRAPPGLLDSPALAEDRADQAVVPWQAPRTIPG</sequence>
<accession>A0A5M6INT8</accession>
<dbReference type="RefSeq" id="WP_150042987.1">
    <property type="nucleotide sequence ID" value="NZ_OW485601.1"/>
</dbReference>
<protein>
    <submittedName>
        <fullName evidence="1">CoA transferase</fullName>
    </submittedName>
</protein>
<proteinExistence type="predicted"/>
<gene>
    <name evidence="1" type="ORF">F1189_21750</name>
</gene>
<dbReference type="EMBL" id="VWPK01000041">
    <property type="protein sequence ID" value="KAA5609920.1"/>
    <property type="molecule type" value="Genomic_DNA"/>
</dbReference>
<dbReference type="PANTHER" id="PTHR48228">
    <property type="entry name" value="SUCCINYL-COA--D-CITRAMALATE COA-TRANSFERASE"/>
    <property type="match status" value="1"/>
</dbReference>
<comment type="caution">
    <text evidence="1">The sequence shown here is derived from an EMBL/GenBank/DDBJ whole genome shotgun (WGS) entry which is preliminary data.</text>
</comment>
<dbReference type="Pfam" id="PF02515">
    <property type="entry name" value="CoA_transf_3"/>
    <property type="match status" value="1"/>
</dbReference>
<dbReference type="SUPFAM" id="SSF89796">
    <property type="entry name" value="CoA-transferase family III (CaiB/BaiF)"/>
    <property type="match status" value="1"/>
</dbReference>
<dbReference type="InterPro" id="IPR023606">
    <property type="entry name" value="CoA-Trfase_III_dom_1_sf"/>
</dbReference>
<dbReference type="InterPro" id="IPR044855">
    <property type="entry name" value="CoA-Trfase_III_dom3_sf"/>
</dbReference>
<dbReference type="Gene3D" id="3.30.1540.10">
    <property type="entry name" value="formyl-coa transferase, domain 3"/>
    <property type="match status" value="1"/>
</dbReference>
<dbReference type="InterPro" id="IPR003673">
    <property type="entry name" value="CoA-Trfase_fam_III"/>
</dbReference>
<dbReference type="PANTHER" id="PTHR48228:SF5">
    <property type="entry name" value="ALPHA-METHYLACYL-COA RACEMASE"/>
    <property type="match status" value="1"/>
</dbReference>
<name>A0A5M6INT8_9PROT</name>
<evidence type="ECO:0000313" key="1">
    <source>
        <dbReference type="EMBL" id="KAA5609920.1"/>
    </source>
</evidence>
<dbReference type="OrthoDB" id="9781472at2"/>
<dbReference type="Gene3D" id="3.40.50.10540">
    <property type="entry name" value="Crotonobetainyl-coa:carnitine coa-transferase, domain 1"/>
    <property type="match status" value="1"/>
</dbReference>
<keyword evidence="1" id="KW-0808">Transferase</keyword>
<organism evidence="1 2">
    <name type="scientific">Rhodovastum atsumiense</name>
    <dbReference type="NCBI Taxonomy" id="504468"/>
    <lineage>
        <taxon>Bacteria</taxon>
        <taxon>Pseudomonadati</taxon>
        <taxon>Pseudomonadota</taxon>
        <taxon>Alphaproteobacteria</taxon>
        <taxon>Acetobacterales</taxon>
        <taxon>Acetobacteraceae</taxon>
        <taxon>Rhodovastum</taxon>
    </lineage>
</organism>
<dbReference type="InterPro" id="IPR050509">
    <property type="entry name" value="CoA-transferase_III"/>
</dbReference>
<keyword evidence="2" id="KW-1185">Reference proteome</keyword>